<dbReference type="AlphaFoldDB" id="A0A8X8YQE9"/>
<reference evidence="1" key="1">
    <citation type="submission" date="2018-01" db="EMBL/GenBank/DDBJ databases">
        <authorList>
            <person name="Mao J.F."/>
        </authorList>
    </citation>
    <scope>NUCLEOTIDE SEQUENCE</scope>
    <source>
        <strain evidence="1">Huo1</strain>
        <tissue evidence="1">Leaf</tissue>
    </source>
</reference>
<proteinExistence type="predicted"/>
<sequence>MENSKPLATESFSYSWLVDRQQHSLDVLTEITTPQKPCEKDQNFNFDVSLTTFHASLVHADEIFADGQLMPVYALEKTPDYVPPSPLPSCQFDHGGKKQSCLVEKWRRTSKRILHKCFGFIRPLYKSSRNNSRVDDLERKVCEVERWTNSLQASPRPSYDSALMKARSWVASPQASPRLIPSRASSAWCGDESSIREAILYCKRSIAYYVYFRLHLFVAMNDSSEKNSNGFVVAEEDTFGILLARCLDLKLYKQPKPNTFFWEQPGTWRLHRGNILLMIDHKTTTYF</sequence>
<dbReference type="EMBL" id="PNBA02000002">
    <property type="protein sequence ID" value="KAG6434296.1"/>
    <property type="molecule type" value="Genomic_DNA"/>
</dbReference>
<dbReference type="Proteomes" id="UP000298416">
    <property type="component" value="Unassembled WGS sequence"/>
</dbReference>
<accession>A0A8X8YQE9</accession>
<keyword evidence="2" id="KW-1185">Reference proteome</keyword>
<evidence type="ECO:0000313" key="1">
    <source>
        <dbReference type="EMBL" id="KAG6434296.1"/>
    </source>
</evidence>
<dbReference type="InterPro" id="IPR044699">
    <property type="entry name" value="MAKR6"/>
</dbReference>
<name>A0A8X8YQE9_SALSN</name>
<gene>
    <name evidence="1" type="ORF">SASPL_105920</name>
</gene>
<comment type="caution">
    <text evidence="1">The sequence shown here is derived from an EMBL/GenBank/DDBJ whole genome shotgun (WGS) entry which is preliminary data.</text>
</comment>
<dbReference type="PANTHER" id="PTHR34576">
    <property type="entry name" value="MEMBRANE-ASSOCIATED KINASE REGULATOR 6-RELATED"/>
    <property type="match status" value="1"/>
</dbReference>
<organism evidence="1">
    <name type="scientific">Salvia splendens</name>
    <name type="common">Scarlet sage</name>
    <dbReference type="NCBI Taxonomy" id="180675"/>
    <lineage>
        <taxon>Eukaryota</taxon>
        <taxon>Viridiplantae</taxon>
        <taxon>Streptophyta</taxon>
        <taxon>Embryophyta</taxon>
        <taxon>Tracheophyta</taxon>
        <taxon>Spermatophyta</taxon>
        <taxon>Magnoliopsida</taxon>
        <taxon>eudicotyledons</taxon>
        <taxon>Gunneridae</taxon>
        <taxon>Pentapetalae</taxon>
        <taxon>asterids</taxon>
        <taxon>lamiids</taxon>
        <taxon>Lamiales</taxon>
        <taxon>Lamiaceae</taxon>
        <taxon>Nepetoideae</taxon>
        <taxon>Mentheae</taxon>
        <taxon>Salviinae</taxon>
        <taxon>Salvia</taxon>
        <taxon>Salvia subgen. Calosphace</taxon>
        <taxon>core Calosphace</taxon>
    </lineage>
</organism>
<evidence type="ECO:0000313" key="2">
    <source>
        <dbReference type="Proteomes" id="UP000298416"/>
    </source>
</evidence>
<reference evidence="1" key="2">
    <citation type="submission" date="2020-08" db="EMBL/GenBank/DDBJ databases">
        <title>Plant Genome Project.</title>
        <authorList>
            <person name="Zhang R.-G."/>
        </authorList>
    </citation>
    <scope>NUCLEOTIDE SEQUENCE</scope>
    <source>
        <strain evidence="1">Huo1</strain>
        <tissue evidence="1">Leaf</tissue>
    </source>
</reference>
<dbReference type="PANTHER" id="PTHR34576:SF15">
    <property type="entry name" value="MEMBRANE-ASSOCIATED KINASE REGULATOR 6-RELATED"/>
    <property type="match status" value="1"/>
</dbReference>
<protein>
    <submittedName>
        <fullName evidence="1">Uncharacterized protein</fullName>
    </submittedName>
</protein>